<evidence type="ECO:0000313" key="5">
    <source>
        <dbReference type="Proteomes" id="UP001177003"/>
    </source>
</evidence>
<dbReference type="Gene3D" id="1.25.40.20">
    <property type="entry name" value="Ankyrin repeat-containing domain"/>
    <property type="match status" value="2"/>
</dbReference>
<dbReference type="PANTHER" id="PTHR24177:SF472">
    <property type="entry name" value="PGG DOMAIN-CONTAINING PROTEIN"/>
    <property type="match status" value="1"/>
</dbReference>
<dbReference type="EMBL" id="OX465086">
    <property type="protein sequence ID" value="CAI9265270.1"/>
    <property type="molecule type" value="Genomic_DNA"/>
</dbReference>
<dbReference type="GO" id="GO:0016020">
    <property type="term" value="C:membrane"/>
    <property type="evidence" value="ECO:0007669"/>
    <property type="project" value="TreeGrafter"/>
</dbReference>
<feature type="domain" description="PGG" evidence="3">
    <location>
        <begin position="501"/>
        <end position="614"/>
    </location>
</feature>
<feature type="transmembrane region" description="Helical" evidence="2">
    <location>
        <begin position="622"/>
        <end position="641"/>
    </location>
</feature>
<evidence type="ECO:0000256" key="2">
    <source>
        <dbReference type="SAM" id="Phobius"/>
    </source>
</evidence>
<keyword evidence="2" id="KW-0812">Transmembrane</keyword>
<dbReference type="SUPFAM" id="SSF48403">
    <property type="entry name" value="Ankyrin repeat"/>
    <property type="match status" value="1"/>
</dbReference>
<dbReference type="AlphaFoldDB" id="A0AA35VFK4"/>
<feature type="region of interest" description="Disordered" evidence="1">
    <location>
        <begin position="291"/>
        <end position="313"/>
    </location>
</feature>
<dbReference type="InterPro" id="IPR036770">
    <property type="entry name" value="Ankyrin_rpt-contain_sf"/>
</dbReference>
<keyword evidence="2" id="KW-0472">Membrane</keyword>
<sequence length="699" mass="80637">MRRVLRNCSWQQHWRPAREGQRRPILELRTKKKKGDGALFFCLGSRKDYIKTAVPLYEASIKGDWKAAKAILDERPELVRYSITENDETALHVAASAKRSKHVEEFVEHLLTYMNEKDLELRNNSSNTALCLAAAAGNLKIVEIMVNKNRALVGMVCGNGMTPLYMAVLFGHQDVAKYFYERSHKLRHTCWTPENCEWLLHKCAESNMFDIALQIVKDRQELCGTGSLLQILARKTEAFAETESNIIKRTIYWLFRVMHPKMGVSEKENKMKALELLKIVWQNIAEKPKEEIDNILRGPPDNPINQDDKPASDKDNQTLQLLKLIADNVVKMQKNKEPAATASEGPNAVSEHNVKTKYSSRILFVAAKMGNTRFLVELIRKYPDLIWKLNDDGQSIFHIAVKHRHEGIYNILYEIGSMKDLITPLKDKNDNNMLHLVGRKAKKKQLEDVSGVALQMQRELLWFREVEEMIPPSYREMKNKDGLTPHDLFTKEHKDLVKQGEEWMKGTASQCMVVATLIATIVFAAAFTVPGGYNQDNGIPFFYRKRTFTLFVLADAMSLFSASTSILMFLSILTSRYAERDFLESLPKRLMLGLATLFLSITTMMVAFSVSFFVLYHKDLKWIPILITLFATMPVLLFATLQFPLLKDVFQWTYGSRYLFQPRKHVLYYENSSKHRWFPFTVPFISRCTSKIWKLLQVQ</sequence>
<feature type="transmembrane region" description="Helical" evidence="2">
    <location>
        <begin position="511"/>
        <end position="530"/>
    </location>
</feature>
<evidence type="ECO:0000313" key="4">
    <source>
        <dbReference type="EMBL" id="CAI9265270.1"/>
    </source>
</evidence>
<name>A0AA35VFK4_LACSI</name>
<dbReference type="PANTHER" id="PTHR24177">
    <property type="entry name" value="CASKIN"/>
    <property type="match status" value="1"/>
</dbReference>
<dbReference type="Pfam" id="PF12796">
    <property type="entry name" value="Ank_2"/>
    <property type="match status" value="1"/>
</dbReference>
<dbReference type="Proteomes" id="UP001177003">
    <property type="component" value="Chromosome 0"/>
</dbReference>
<feature type="transmembrane region" description="Helical" evidence="2">
    <location>
        <begin position="550"/>
        <end position="573"/>
    </location>
</feature>
<gene>
    <name evidence="4" type="ORF">LSALG_LOCUS5885</name>
</gene>
<reference evidence="4" key="1">
    <citation type="submission" date="2023-04" db="EMBL/GenBank/DDBJ databases">
        <authorList>
            <person name="Vijverberg K."/>
            <person name="Xiong W."/>
            <person name="Schranz E."/>
        </authorList>
    </citation>
    <scope>NUCLEOTIDE SEQUENCE</scope>
</reference>
<evidence type="ECO:0000256" key="1">
    <source>
        <dbReference type="SAM" id="MobiDB-lite"/>
    </source>
</evidence>
<keyword evidence="5" id="KW-1185">Reference proteome</keyword>
<dbReference type="Pfam" id="PF13962">
    <property type="entry name" value="PGG"/>
    <property type="match status" value="1"/>
</dbReference>
<keyword evidence="2" id="KW-1133">Transmembrane helix</keyword>
<dbReference type="InterPro" id="IPR002110">
    <property type="entry name" value="Ankyrin_rpt"/>
</dbReference>
<feature type="transmembrane region" description="Helical" evidence="2">
    <location>
        <begin position="594"/>
        <end position="616"/>
    </location>
</feature>
<protein>
    <recommendedName>
        <fullName evidence="3">PGG domain-containing protein</fullName>
    </recommendedName>
</protein>
<dbReference type="SMART" id="SM00248">
    <property type="entry name" value="ANK"/>
    <property type="match status" value="6"/>
</dbReference>
<evidence type="ECO:0000259" key="3">
    <source>
        <dbReference type="Pfam" id="PF13962"/>
    </source>
</evidence>
<accession>A0AA35VFK4</accession>
<dbReference type="InterPro" id="IPR026961">
    <property type="entry name" value="PGG_dom"/>
</dbReference>
<organism evidence="4 5">
    <name type="scientific">Lactuca saligna</name>
    <name type="common">Willowleaf lettuce</name>
    <dbReference type="NCBI Taxonomy" id="75948"/>
    <lineage>
        <taxon>Eukaryota</taxon>
        <taxon>Viridiplantae</taxon>
        <taxon>Streptophyta</taxon>
        <taxon>Embryophyta</taxon>
        <taxon>Tracheophyta</taxon>
        <taxon>Spermatophyta</taxon>
        <taxon>Magnoliopsida</taxon>
        <taxon>eudicotyledons</taxon>
        <taxon>Gunneridae</taxon>
        <taxon>Pentapetalae</taxon>
        <taxon>asterids</taxon>
        <taxon>campanulids</taxon>
        <taxon>Asterales</taxon>
        <taxon>Asteraceae</taxon>
        <taxon>Cichorioideae</taxon>
        <taxon>Cichorieae</taxon>
        <taxon>Lactucinae</taxon>
        <taxon>Lactuca</taxon>
    </lineage>
</organism>
<proteinExistence type="predicted"/>